<dbReference type="AlphaFoldDB" id="A0AAN8RUF2"/>
<evidence type="ECO:0000313" key="2">
    <source>
        <dbReference type="Proteomes" id="UP001372834"/>
    </source>
</evidence>
<dbReference type="EMBL" id="JAWJWE010000038">
    <property type="protein sequence ID" value="KAK6623584.1"/>
    <property type="molecule type" value="Genomic_DNA"/>
</dbReference>
<evidence type="ECO:0000313" key="1">
    <source>
        <dbReference type="EMBL" id="KAK6623584.1"/>
    </source>
</evidence>
<gene>
    <name evidence="1" type="ORF">RUM43_009436</name>
</gene>
<name>A0AAN8RUF2_POLSC</name>
<accession>A0AAN8RUF2</accession>
<comment type="caution">
    <text evidence="1">The sequence shown here is derived from an EMBL/GenBank/DDBJ whole genome shotgun (WGS) entry which is preliminary data.</text>
</comment>
<proteinExistence type="predicted"/>
<organism evidence="1 2">
    <name type="scientific">Polyplax serrata</name>
    <name type="common">Common mouse louse</name>
    <dbReference type="NCBI Taxonomy" id="468196"/>
    <lineage>
        <taxon>Eukaryota</taxon>
        <taxon>Metazoa</taxon>
        <taxon>Ecdysozoa</taxon>
        <taxon>Arthropoda</taxon>
        <taxon>Hexapoda</taxon>
        <taxon>Insecta</taxon>
        <taxon>Pterygota</taxon>
        <taxon>Neoptera</taxon>
        <taxon>Paraneoptera</taxon>
        <taxon>Psocodea</taxon>
        <taxon>Troctomorpha</taxon>
        <taxon>Phthiraptera</taxon>
        <taxon>Anoplura</taxon>
        <taxon>Polyplacidae</taxon>
        <taxon>Polyplax</taxon>
    </lineage>
</organism>
<protein>
    <submittedName>
        <fullName evidence="1">Uncharacterized protein</fullName>
    </submittedName>
</protein>
<sequence>MKKRTMEVHSKQKKLKMYEEDLCGTRSGDIHTNFVMNEFAATEMRSISTFHPFNNNVHNYLHDVWEGVCSVRVLFQEGSGVLAGARGSFPCNTSRRKMRHQSAAVQTLYLERFRVPFPLKAPEALKKLGLTYA</sequence>
<dbReference type="Proteomes" id="UP001372834">
    <property type="component" value="Unassembled WGS sequence"/>
</dbReference>
<reference evidence="1 2" key="1">
    <citation type="submission" date="2023-10" db="EMBL/GenBank/DDBJ databases">
        <title>Genomes of two closely related lineages of the louse Polyplax serrata with different host specificities.</title>
        <authorList>
            <person name="Martinu J."/>
            <person name="Tarabai H."/>
            <person name="Stefka J."/>
            <person name="Hypsa V."/>
        </authorList>
    </citation>
    <scope>NUCLEOTIDE SEQUENCE [LARGE SCALE GENOMIC DNA]</scope>
    <source>
        <strain evidence="1">HR10_N</strain>
    </source>
</reference>